<feature type="compositionally biased region" description="Acidic residues" evidence="1">
    <location>
        <begin position="605"/>
        <end position="619"/>
    </location>
</feature>
<reference evidence="4" key="1">
    <citation type="journal article" date="2019" name="Int. J. Syst. Evol. Microbiol.">
        <title>The Global Catalogue of Microorganisms (GCM) 10K type strain sequencing project: providing services to taxonomists for standard genome sequencing and annotation.</title>
        <authorList>
            <consortium name="The Broad Institute Genomics Platform"/>
            <consortium name="The Broad Institute Genome Sequencing Center for Infectious Disease"/>
            <person name="Wu L."/>
            <person name="Ma J."/>
        </authorList>
    </citation>
    <scope>NUCLEOTIDE SEQUENCE [LARGE SCALE GENOMIC DNA]</scope>
    <source>
        <strain evidence="4">CGMCC 1.15959</strain>
    </source>
</reference>
<dbReference type="SMART" id="SM00470">
    <property type="entry name" value="ParB"/>
    <property type="match status" value="1"/>
</dbReference>
<dbReference type="PANTHER" id="PTHR33375">
    <property type="entry name" value="CHROMOSOME-PARTITIONING PROTEIN PARB-RELATED"/>
    <property type="match status" value="1"/>
</dbReference>
<evidence type="ECO:0000256" key="1">
    <source>
        <dbReference type="SAM" id="MobiDB-lite"/>
    </source>
</evidence>
<evidence type="ECO:0000313" key="4">
    <source>
        <dbReference type="Proteomes" id="UP000619041"/>
    </source>
</evidence>
<feature type="region of interest" description="Disordered" evidence="1">
    <location>
        <begin position="587"/>
        <end position="628"/>
    </location>
</feature>
<evidence type="ECO:0000313" key="3">
    <source>
        <dbReference type="EMBL" id="GGD84295.1"/>
    </source>
</evidence>
<dbReference type="Pfam" id="PF02195">
    <property type="entry name" value="ParB_N"/>
    <property type="match status" value="1"/>
</dbReference>
<keyword evidence="4" id="KW-1185">Reference proteome</keyword>
<gene>
    <name evidence="3" type="ORF">GCM10011515_00050</name>
</gene>
<dbReference type="EMBL" id="BMKL01000001">
    <property type="protein sequence ID" value="GGD84295.1"/>
    <property type="molecule type" value="Genomic_DNA"/>
</dbReference>
<dbReference type="InterPro" id="IPR050336">
    <property type="entry name" value="Chromosome_partition/occlusion"/>
</dbReference>
<protein>
    <submittedName>
        <fullName evidence="3">Chromosome partitioning protein ParB</fullName>
    </submittedName>
</protein>
<dbReference type="InterPro" id="IPR036086">
    <property type="entry name" value="ParB/Sulfiredoxin_sf"/>
</dbReference>
<sequence length="628" mass="68423">MKLDFIALDKLSVSKTNMRYAKRPPDLSDILPTVRARGVLTPLIVRPNLCPERVEGGAPEAFEIVAGSRRFHAAKIVADERRGETGEPDPDSLRLPCAILDDGDDAAAVEASLIENLARLDPDEVTQWETFTRLVREGRSVDEIAATFGLPELGVKRVLALGNLLPRIRQLYRDGEIDRATVRHLTLASKSQQKAWLALADDPDAYLPTGYQLKGWLFGGQAINAAHALFDIDASGIATVADLFGEECHVADTDAFWTLQNAAIAARREAYLEAGWPDVVIVPPDEHFHSWEYEKAAKRKGGRVYIDVRASGEVTFHEGYVSRAEARRAARGGEAEEARKPQRPEITGTMQAYIDLHRHAAVRVCLLARPDVALRLMVAHAIAGSPLWTVRIEPQTARSDEVRESVETSAAEALFDERRRAMLERLGFDPEAPTVTRGNGDPYGLVGVFLRLLALDDEAVMDVLAVIMGETLMAGGAVIEAVGREIGVDMAALWQPDEAFFALVRDREAMVAIVAELAGEAAAEANAKEKLKTLRTIARDCLEGSNGRPKAERWVPRWMAFPPTAYTPRGGVGTVEAHALVEAARAGLREPDPDAPGPLAAGVEAPEDEAETPPWEDGEPQQAEPLAA</sequence>
<dbReference type="PANTHER" id="PTHR33375:SF7">
    <property type="entry name" value="CHROMOSOME 2-PARTITIONING PROTEIN PARB-RELATED"/>
    <property type="match status" value="1"/>
</dbReference>
<dbReference type="RefSeq" id="WP_188643252.1">
    <property type="nucleotide sequence ID" value="NZ_BMKL01000001.1"/>
</dbReference>
<accession>A0ABQ1RVA2</accession>
<proteinExistence type="predicted"/>
<dbReference type="SUPFAM" id="SSF110849">
    <property type="entry name" value="ParB/Sulfiredoxin"/>
    <property type="match status" value="1"/>
</dbReference>
<evidence type="ECO:0000259" key="2">
    <source>
        <dbReference type="SMART" id="SM00470"/>
    </source>
</evidence>
<dbReference type="Gene3D" id="1.10.10.2830">
    <property type="match status" value="1"/>
</dbReference>
<dbReference type="SUPFAM" id="SSF109709">
    <property type="entry name" value="KorB DNA-binding domain-like"/>
    <property type="match status" value="1"/>
</dbReference>
<dbReference type="Proteomes" id="UP000619041">
    <property type="component" value="Unassembled WGS sequence"/>
</dbReference>
<name>A0ABQ1RVA2_9SPHN</name>
<feature type="domain" description="ParB-like N-terminal" evidence="2">
    <location>
        <begin position="4"/>
        <end position="117"/>
    </location>
</feature>
<dbReference type="InterPro" id="IPR003115">
    <property type="entry name" value="ParB_N"/>
</dbReference>
<comment type="caution">
    <text evidence="3">The sequence shown here is derived from an EMBL/GenBank/DDBJ whole genome shotgun (WGS) entry which is preliminary data.</text>
</comment>
<dbReference type="Gene3D" id="3.90.1530.30">
    <property type="match status" value="1"/>
</dbReference>
<organism evidence="3 4">
    <name type="scientific">Tsuneonella deserti</name>
    <dbReference type="NCBI Taxonomy" id="2035528"/>
    <lineage>
        <taxon>Bacteria</taxon>
        <taxon>Pseudomonadati</taxon>
        <taxon>Pseudomonadota</taxon>
        <taxon>Alphaproteobacteria</taxon>
        <taxon>Sphingomonadales</taxon>
        <taxon>Erythrobacteraceae</taxon>
        <taxon>Tsuneonella</taxon>
    </lineage>
</organism>